<protein>
    <submittedName>
        <fullName evidence="2">Uncharacterized protein</fullName>
    </submittedName>
</protein>
<evidence type="ECO:0000313" key="2">
    <source>
        <dbReference type="EMBL" id="KAG0723764.1"/>
    </source>
</evidence>
<organism evidence="2 3">
    <name type="scientific">Chionoecetes opilio</name>
    <name type="common">Atlantic snow crab</name>
    <name type="synonym">Cancer opilio</name>
    <dbReference type="NCBI Taxonomy" id="41210"/>
    <lineage>
        <taxon>Eukaryota</taxon>
        <taxon>Metazoa</taxon>
        <taxon>Ecdysozoa</taxon>
        <taxon>Arthropoda</taxon>
        <taxon>Crustacea</taxon>
        <taxon>Multicrustacea</taxon>
        <taxon>Malacostraca</taxon>
        <taxon>Eumalacostraca</taxon>
        <taxon>Eucarida</taxon>
        <taxon>Decapoda</taxon>
        <taxon>Pleocyemata</taxon>
        <taxon>Brachyura</taxon>
        <taxon>Eubrachyura</taxon>
        <taxon>Majoidea</taxon>
        <taxon>Majidae</taxon>
        <taxon>Chionoecetes</taxon>
    </lineage>
</organism>
<dbReference type="Proteomes" id="UP000770661">
    <property type="component" value="Unassembled WGS sequence"/>
</dbReference>
<dbReference type="AlphaFoldDB" id="A0A8J4YGG0"/>
<gene>
    <name evidence="2" type="ORF">GWK47_042004</name>
</gene>
<feature type="region of interest" description="Disordered" evidence="1">
    <location>
        <begin position="1"/>
        <end position="53"/>
    </location>
</feature>
<accession>A0A8J4YGG0</accession>
<reference evidence="2" key="1">
    <citation type="submission" date="2020-07" db="EMBL/GenBank/DDBJ databases">
        <title>The High-quality genome of the commercially important snow crab, Chionoecetes opilio.</title>
        <authorList>
            <person name="Jeong J.-H."/>
            <person name="Ryu S."/>
        </authorList>
    </citation>
    <scope>NUCLEOTIDE SEQUENCE</scope>
    <source>
        <strain evidence="2">MADBK_172401_WGS</strain>
        <tissue evidence="2">Digestive gland</tissue>
    </source>
</reference>
<comment type="caution">
    <text evidence="2">The sequence shown here is derived from an EMBL/GenBank/DDBJ whole genome shotgun (WGS) entry which is preliminary data.</text>
</comment>
<keyword evidence="3" id="KW-1185">Reference proteome</keyword>
<sequence length="179" mass="20248">MPCPLTLPSTVSAWEDTGRHEPSNHRRHYNNPACATTGEGQPSQPSSEPPGPIIPPLELTAYMCYGHSEDEEDGLLFRKNFGMSMKVLPDLPRTNNSIEGWHITFDLRVTIKHPTLCRLVDRLRNEQADNELLIDHANAGVVLPTNKKYEYVNQCLKNLVEKYDTSLVLEYLRGIAHNL</sequence>
<evidence type="ECO:0000313" key="3">
    <source>
        <dbReference type="Proteomes" id="UP000770661"/>
    </source>
</evidence>
<proteinExistence type="predicted"/>
<dbReference type="OrthoDB" id="6381670at2759"/>
<name>A0A8J4YGG0_CHIOP</name>
<evidence type="ECO:0000256" key="1">
    <source>
        <dbReference type="SAM" id="MobiDB-lite"/>
    </source>
</evidence>
<dbReference type="EMBL" id="JACEEZ010007760">
    <property type="protein sequence ID" value="KAG0723764.1"/>
    <property type="molecule type" value="Genomic_DNA"/>
</dbReference>